<dbReference type="EnsemblPlants" id="Solyc05g046283.1.1">
    <property type="protein sequence ID" value="Solyc05g046283.1.1"/>
    <property type="gene ID" value="Solyc05g046283.1"/>
</dbReference>
<dbReference type="Proteomes" id="UP000004994">
    <property type="component" value="Chromosome 5"/>
</dbReference>
<keyword evidence="2" id="KW-1185">Reference proteome</keyword>
<dbReference type="AlphaFoldDB" id="A0A3Q7GJY0"/>
<proteinExistence type="predicted"/>
<accession>A0A3Q7GJY0</accession>
<organism evidence="1">
    <name type="scientific">Solanum lycopersicum</name>
    <name type="common">Tomato</name>
    <name type="synonym">Lycopersicon esculentum</name>
    <dbReference type="NCBI Taxonomy" id="4081"/>
    <lineage>
        <taxon>Eukaryota</taxon>
        <taxon>Viridiplantae</taxon>
        <taxon>Streptophyta</taxon>
        <taxon>Embryophyta</taxon>
        <taxon>Tracheophyta</taxon>
        <taxon>Spermatophyta</taxon>
        <taxon>Magnoliopsida</taxon>
        <taxon>eudicotyledons</taxon>
        <taxon>Gunneridae</taxon>
        <taxon>Pentapetalae</taxon>
        <taxon>asterids</taxon>
        <taxon>lamiids</taxon>
        <taxon>Solanales</taxon>
        <taxon>Solanaceae</taxon>
        <taxon>Solanoideae</taxon>
        <taxon>Solaneae</taxon>
        <taxon>Solanum</taxon>
        <taxon>Solanum subgen. Lycopersicon</taxon>
    </lineage>
</organism>
<dbReference type="InParanoid" id="A0A3Q7GJY0"/>
<name>A0A3Q7GJY0_SOLLC</name>
<dbReference type="Gramene" id="Solyc05g046283.1.1">
    <property type="protein sequence ID" value="Solyc05g046283.1.1"/>
    <property type="gene ID" value="Solyc05g046283.1"/>
</dbReference>
<sequence>MADLGLVCGLLVKAILIYTSKLFLTADVLMLDKSDWLLWSQSKIRSPKLIKLAESGIFNLTAAVQGPANLKRLHRHTKILIRKSTPVKNVTLRTSRTSADY</sequence>
<reference evidence="1" key="1">
    <citation type="journal article" date="2012" name="Nature">
        <title>The tomato genome sequence provides insights into fleshy fruit evolution.</title>
        <authorList>
            <consortium name="Tomato Genome Consortium"/>
        </authorList>
    </citation>
    <scope>NUCLEOTIDE SEQUENCE [LARGE SCALE GENOMIC DNA]</scope>
    <source>
        <strain evidence="1">cv. Heinz 1706</strain>
    </source>
</reference>
<reference evidence="1" key="2">
    <citation type="submission" date="2019-01" db="UniProtKB">
        <authorList>
            <consortium name="EnsemblPlants"/>
        </authorList>
    </citation>
    <scope>IDENTIFICATION</scope>
    <source>
        <strain evidence="1">cv. Heinz 1706</strain>
    </source>
</reference>
<evidence type="ECO:0000313" key="1">
    <source>
        <dbReference type="EnsemblPlants" id="Solyc05g046283.1.1"/>
    </source>
</evidence>
<protein>
    <submittedName>
        <fullName evidence="1">Uncharacterized protein</fullName>
    </submittedName>
</protein>
<evidence type="ECO:0000313" key="2">
    <source>
        <dbReference type="Proteomes" id="UP000004994"/>
    </source>
</evidence>